<dbReference type="EMBL" id="QJNS01000045">
    <property type="protein sequence ID" value="RYO91093.1"/>
    <property type="molecule type" value="Genomic_DNA"/>
</dbReference>
<feature type="compositionally biased region" description="Acidic residues" evidence="1">
    <location>
        <begin position="36"/>
        <end position="47"/>
    </location>
</feature>
<name>A0ABY0HE54_9PEZI</name>
<feature type="compositionally biased region" description="Polar residues" evidence="1">
    <location>
        <begin position="61"/>
        <end position="71"/>
    </location>
</feature>
<protein>
    <submittedName>
        <fullName evidence="2">Uncharacterized protein</fullName>
    </submittedName>
</protein>
<evidence type="ECO:0000313" key="2">
    <source>
        <dbReference type="EMBL" id="RYO91093.1"/>
    </source>
</evidence>
<feature type="region of interest" description="Disordered" evidence="1">
    <location>
        <begin position="1"/>
        <end position="87"/>
    </location>
</feature>
<sequence>MPLLTTTMAKNKETPRTTSKWRAPVEKEPKGSVEPVESETEPSEPDVDGGKPLPPAKRPGTSGTENLLITNRRQASEQLARARRAEEAYRARKHAALARQNYDETRSHFREAASHLRLGLRGVLAVVRGVPYLVREKREERRRKVDARQRQRALEKKRTLEEALAREESDGVGPEEKAAE</sequence>
<keyword evidence="3" id="KW-1185">Reference proteome</keyword>
<accession>A0ABY0HE54</accession>
<comment type="caution">
    <text evidence="2">The sequence shown here is derived from an EMBL/GenBank/DDBJ whole genome shotgun (WGS) entry which is preliminary data.</text>
</comment>
<evidence type="ECO:0000256" key="1">
    <source>
        <dbReference type="SAM" id="MobiDB-lite"/>
    </source>
</evidence>
<reference evidence="2 3" key="1">
    <citation type="submission" date="2018-06" db="EMBL/GenBank/DDBJ databases">
        <title>Complete Genomes of Monosporascus.</title>
        <authorList>
            <person name="Robinson A.J."/>
            <person name="Natvig D.O."/>
        </authorList>
    </citation>
    <scope>NUCLEOTIDE SEQUENCE [LARGE SCALE GENOMIC DNA]</scope>
    <source>
        <strain evidence="2 3">CBS 609.92</strain>
    </source>
</reference>
<organism evidence="2 3">
    <name type="scientific">Monosporascus cannonballus</name>
    <dbReference type="NCBI Taxonomy" id="155416"/>
    <lineage>
        <taxon>Eukaryota</taxon>
        <taxon>Fungi</taxon>
        <taxon>Dikarya</taxon>
        <taxon>Ascomycota</taxon>
        <taxon>Pezizomycotina</taxon>
        <taxon>Sordariomycetes</taxon>
        <taxon>Xylariomycetidae</taxon>
        <taxon>Xylariales</taxon>
        <taxon>Xylariales incertae sedis</taxon>
        <taxon>Monosporascus</taxon>
    </lineage>
</organism>
<evidence type="ECO:0000313" key="3">
    <source>
        <dbReference type="Proteomes" id="UP000294003"/>
    </source>
</evidence>
<gene>
    <name evidence="2" type="ORF">DL762_002389</name>
</gene>
<proteinExistence type="predicted"/>
<dbReference type="Proteomes" id="UP000294003">
    <property type="component" value="Unassembled WGS sequence"/>
</dbReference>
<feature type="region of interest" description="Disordered" evidence="1">
    <location>
        <begin position="140"/>
        <end position="180"/>
    </location>
</feature>